<dbReference type="SUPFAM" id="SSF47384">
    <property type="entry name" value="Homodimeric domain of signal transducing histidine kinase"/>
    <property type="match status" value="1"/>
</dbReference>
<evidence type="ECO:0000256" key="6">
    <source>
        <dbReference type="ARBA" id="ARBA00023163"/>
    </source>
</evidence>
<dbReference type="Gene3D" id="2.60.40.10">
    <property type="entry name" value="Immunoglobulins"/>
    <property type="match status" value="1"/>
</dbReference>
<feature type="domain" description="Response regulatory" evidence="10">
    <location>
        <begin position="1142"/>
        <end position="1257"/>
    </location>
</feature>
<dbReference type="Pfam" id="PF00512">
    <property type="entry name" value="HisKA"/>
    <property type="match status" value="1"/>
</dbReference>
<dbReference type="PROSITE" id="PS50109">
    <property type="entry name" value="HIS_KIN"/>
    <property type="match status" value="1"/>
</dbReference>
<dbReference type="Pfam" id="PF12833">
    <property type="entry name" value="HTH_18"/>
    <property type="match status" value="1"/>
</dbReference>
<proteinExistence type="predicted"/>
<dbReference type="InterPro" id="IPR005467">
    <property type="entry name" value="His_kinase_dom"/>
</dbReference>
<keyword evidence="12" id="KW-1185">Reference proteome</keyword>
<dbReference type="SUPFAM" id="SSF55874">
    <property type="entry name" value="ATPase domain of HSP90 chaperone/DNA topoisomerase II/histidine kinase"/>
    <property type="match status" value="1"/>
</dbReference>
<organism evidence="11 12">
    <name type="scientific">Polaribacter batillariae</name>
    <dbReference type="NCBI Taxonomy" id="2808900"/>
    <lineage>
        <taxon>Bacteria</taxon>
        <taxon>Pseudomonadati</taxon>
        <taxon>Bacteroidota</taxon>
        <taxon>Flavobacteriia</taxon>
        <taxon>Flavobacteriales</taxon>
        <taxon>Flavobacteriaceae</taxon>
    </lineage>
</organism>
<dbReference type="CDD" id="cd00082">
    <property type="entry name" value="HisKA"/>
    <property type="match status" value="1"/>
</dbReference>
<dbReference type="SMART" id="SM00342">
    <property type="entry name" value="HTH_ARAC"/>
    <property type="match status" value="1"/>
</dbReference>
<gene>
    <name evidence="11" type="ORF">JL193_04190</name>
</gene>
<dbReference type="InterPro" id="IPR011123">
    <property type="entry name" value="Y_Y_Y"/>
</dbReference>
<evidence type="ECO:0000313" key="12">
    <source>
        <dbReference type="Proteomes" id="UP000663935"/>
    </source>
</evidence>
<dbReference type="Proteomes" id="UP000663935">
    <property type="component" value="Chromosome"/>
</dbReference>
<dbReference type="InterPro" id="IPR013783">
    <property type="entry name" value="Ig-like_fold"/>
</dbReference>
<keyword evidence="4" id="KW-0805">Transcription regulation</keyword>
<dbReference type="Pfam" id="PF02518">
    <property type="entry name" value="HATPase_c"/>
    <property type="match status" value="1"/>
</dbReference>
<keyword evidence="6" id="KW-0804">Transcription</keyword>
<keyword evidence="3 7" id="KW-0597">Phosphoprotein</keyword>
<evidence type="ECO:0000256" key="5">
    <source>
        <dbReference type="ARBA" id="ARBA00023125"/>
    </source>
</evidence>
<dbReference type="RefSeq" id="WP_207972626.1">
    <property type="nucleotide sequence ID" value="NZ_CP071795.1"/>
</dbReference>
<dbReference type="PRINTS" id="PR00344">
    <property type="entry name" value="BCTRLSENSOR"/>
</dbReference>
<dbReference type="Pfam" id="PF07494">
    <property type="entry name" value="Reg_prop"/>
    <property type="match status" value="3"/>
</dbReference>
<dbReference type="InterPro" id="IPR001789">
    <property type="entry name" value="Sig_transdc_resp-reg_receiver"/>
</dbReference>
<reference evidence="11 12" key="1">
    <citation type="submission" date="2021-03" db="EMBL/GenBank/DDBJ databases">
        <title>Complete genome of Polaribacter_sp.G4M1.</title>
        <authorList>
            <person name="Jeong S.W."/>
            <person name="Bae J.W."/>
        </authorList>
    </citation>
    <scope>NUCLEOTIDE SEQUENCE [LARGE SCALE GENOMIC DNA]</scope>
    <source>
        <strain evidence="11 12">G4M1</strain>
    </source>
</reference>
<evidence type="ECO:0000259" key="9">
    <source>
        <dbReference type="PROSITE" id="PS50109"/>
    </source>
</evidence>
<dbReference type="Gene3D" id="1.10.10.60">
    <property type="entry name" value="Homeodomain-like"/>
    <property type="match status" value="2"/>
</dbReference>
<dbReference type="InterPro" id="IPR036097">
    <property type="entry name" value="HisK_dim/P_sf"/>
</dbReference>
<dbReference type="InterPro" id="IPR003594">
    <property type="entry name" value="HATPase_dom"/>
</dbReference>
<evidence type="ECO:0000313" key="11">
    <source>
        <dbReference type="EMBL" id="QTD38496.1"/>
    </source>
</evidence>
<dbReference type="PANTHER" id="PTHR43547">
    <property type="entry name" value="TWO-COMPONENT HISTIDINE KINASE"/>
    <property type="match status" value="1"/>
</dbReference>
<dbReference type="PROSITE" id="PS01124">
    <property type="entry name" value="HTH_ARAC_FAMILY_2"/>
    <property type="match status" value="1"/>
</dbReference>
<comment type="catalytic activity">
    <reaction evidence="1">
        <text>ATP + protein L-histidine = ADP + protein N-phospho-L-histidine.</text>
        <dbReference type="EC" id="2.7.13.3"/>
    </reaction>
</comment>
<feature type="modified residue" description="4-aspartylphosphate" evidence="7">
    <location>
        <position position="1190"/>
    </location>
</feature>
<evidence type="ECO:0000256" key="1">
    <source>
        <dbReference type="ARBA" id="ARBA00000085"/>
    </source>
</evidence>
<dbReference type="EMBL" id="CP071795">
    <property type="protein sequence ID" value="QTD38496.1"/>
    <property type="molecule type" value="Genomic_DNA"/>
</dbReference>
<dbReference type="SUPFAM" id="SSF52172">
    <property type="entry name" value="CheY-like"/>
    <property type="match status" value="1"/>
</dbReference>
<dbReference type="InterPro" id="IPR018060">
    <property type="entry name" value="HTH_AraC"/>
</dbReference>
<dbReference type="SMART" id="SM00387">
    <property type="entry name" value="HATPase_c"/>
    <property type="match status" value="1"/>
</dbReference>
<evidence type="ECO:0000256" key="2">
    <source>
        <dbReference type="ARBA" id="ARBA00012438"/>
    </source>
</evidence>
<dbReference type="InterPro" id="IPR036890">
    <property type="entry name" value="HATPase_C_sf"/>
</dbReference>
<evidence type="ECO:0000259" key="10">
    <source>
        <dbReference type="PROSITE" id="PS50110"/>
    </source>
</evidence>
<dbReference type="InterPro" id="IPR003661">
    <property type="entry name" value="HisK_dim/P_dom"/>
</dbReference>
<dbReference type="InterPro" id="IPR015943">
    <property type="entry name" value="WD40/YVTN_repeat-like_dom_sf"/>
</dbReference>
<dbReference type="Gene3D" id="1.10.287.130">
    <property type="match status" value="1"/>
</dbReference>
<name>A0ABX7SYA5_9FLAO</name>
<dbReference type="Pfam" id="PF07495">
    <property type="entry name" value="Y_Y_Y"/>
    <property type="match status" value="1"/>
</dbReference>
<protein>
    <recommendedName>
        <fullName evidence="2">histidine kinase</fullName>
        <ecNumber evidence="2">2.7.13.3</ecNumber>
    </recommendedName>
</protein>
<dbReference type="SUPFAM" id="SSF63829">
    <property type="entry name" value="Calcium-dependent phosphotriesterase"/>
    <property type="match status" value="3"/>
</dbReference>
<sequence>MRFKVSSFCIGVLLFVSNLICSQESKQEFQFVSIKEGISKVGVSCIIQDKFGFIWIGTRGTGLYKFDGIDYTNYKHELQDTTSLSSSRIVAVFIDSNERLWVGTENGLCFYNRDLDEFTRVVLDEANRKIDNEHILSLEEDANQNLLVGTIGLGLYTLNINSLKTNKILESSISDTYEEIHIKNIKYTKQGKTFVATNFGLKEIDLINNRLIDSKLFVAEMDFFDIPIETMFLSDNYLWIGAQNNKGVYKCKLSNDSNNHIENIENFYFTTKKIMTIKELPNKTILIGTENDGLFHIKNNGEVIKNYVASKSEESTILHNSIWALFVDIEGRIWMGYYNSGVAVSDDLYDKFHHIKNLPNTNNSLKAGSVMSVEKDRSGKLWLATDGGGIDIYDPQKASFTHINSTDTSNYTGLTSDYIEVLFIDSKENIWAGSWQKGLYFLKKGERSFVNFNKENTNGKLASNIILSIAEDHKGIIWIGAFNNGLHSYNPKTKTFKRYNYGEFIAAGFDSPDIRKIFIDSENIIWIGTPIGLYKLKEKNDGSFDIRFMGNKMIEKYNNPSNANHILSIYECSNNKIWIGTRGAGLCMYDKKTDAFTWYNKSTGLLEENVAAIIEDNQGFLWVSGNSGLTKINLEKSQYRNFTYNDGLLSNDFNFGSVFKDDKGVLYFGNFKGVDYFKPTELKVNKKAPIIYLKQFKLFNEKTHPLEVNSPLVKVISATDSISLTHNQSVFTIEYSGINFTRPEKNSYAYYLEGYENTWNYVGNKRSATYTNLDNGNYVFKLMAANNDGVWNKEPLSLIITVLPPWWKSKIAIISYMLFFALCLYLLNYLTQKRINEREILNTERIQQQQKDDLNKKKIQFFTNISHEFRTPLTLIINPLKDIINSKEFELPATIKNKLAIIYKNTDRLYRLINELMDLRKLELNKMNVRAQKIHLIDFTKNIISYFEEEASSKNILLSLDADVSDIVVWGDAKMLEKIIFNLLSNAIKVTTKGGTISVVLESSDKLHLLPLVDKNSPVKIIEIKISDTGLGMPSDQKEKIFERFYQVERQNESYIGGTGIGLEVVQNFVHLHKGKIDLDTKLGEGTTFKIKLPEGNNHFKSEEIAIGNEDFEIRSSEYLPTGKIELSEEKTIKSEPKKLYKILIIEDNLELKEYLKTELSKQYKVFLASNGKEGLNVVKQAYPDVIITDVIMPEMDGFEFCKMVKDNPSTSHIPLLMLTAKATIENRIEGIETGADAYMVKPFDLKLLKLRLSQLIKSRELIFEKYFGAISGSENSVNATSIDKEFIENLLKNINKNISNPNLSVEELASLLNLSRSQLYRKIKALTGQTVNEFLRRIRLERAKHILENGSANISEACYNVGFSSPSYFAKCFKAHFGVLPSEIEIKK</sequence>
<dbReference type="InterPro" id="IPR018062">
    <property type="entry name" value="HTH_AraC-typ_CS"/>
</dbReference>
<dbReference type="Pfam" id="PF00072">
    <property type="entry name" value="Response_reg"/>
    <property type="match status" value="1"/>
</dbReference>
<feature type="domain" description="Histidine kinase" evidence="9">
    <location>
        <begin position="864"/>
        <end position="1097"/>
    </location>
</feature>
<dbReference type="SUPFAM" id="SSF46689">
    <property type="entry name" value="Homeodomain-like"/>
    <property type="match status" value="1"/>
</dbReference>
<evidence type="ECO:0000259" key="8">
    <source>
        <dbReference type="PROSITE" id="PS01124"/>
    </source>
</evidence>
<dbReference type="InterPro" id="IPR011110">
    <property type="entry name" value="Reg_prop"/>
</dbReference>
<dbReference type="SMART" id="SM00388">
    <property type="entry name" value="HisKA"/>
    <property type="match status" value="1"/>
</dbReference>
<accession>A0ABX7SYA5</accession>
<evidence type="ECO:0000256" key="4">
    <source>
        <dbReference type="ARBA" id="ARBA00023015"/>
    </source>
</evidence>
<dbReference type="Gene3D" id="3.40.50.2300">
    <property type="match status" value="1"/>
</dbReference>
<dbReference type="PROSITE" id="PS00041">
    <property type="entry name" value="HTH_ARAC_FAMILY_1"/>
    <property type="match status" value="1"/>
</dbReference>
<evidence type="ECO:0000256" key="7">
    <source>
        <dbReference type="PROSITE-ProRule" id="PRU00169"/>
    </source>
</evidence>
<dbReference type="PROSITE" id="PS50110">
    <property type="entry name" value="RESPONSE_REGULATORY"/>
    <property type="match status" value="1"/>
</dbReference>
<evidence type="ECO:0000256" key="3">
    <source>
        <dbReference type="ARBA" id="ARBA00022553"/>
    </source>
</evidence>
<dbReference type="InterPro" id="IPR004358">
    <property type="entry name" value="Sig_transdc_His_kin-like_C"/>
</dbReference>
<feature type="domain" description="HTH araC/xylS-type" evidence="8">
    <location>
        <begin position="1289"/>
        <end position="1388"/>
    </location>
</feature>
<dbReference type="Gene3D" id="2.130.10.10">
    <property type="entry name" value="YVTN repeat-like/Quinoprotein amine dehydrogenase"/>
    <property type="match status" value="2"/>
</dbReference>
<dbReference type="EC" id="2.7.13.3" evidence="2"/>
<dbReference type="Gene3D" id="3.30.565.10">
    <property type="entry name" value="Histidine kinase-like ATPase, C-terminal domain"/>
    <property type="match status" value="1"/>
</dbReference>
<dbReference type="InterPro" id="IPR009057">
    <property type="entry name" value="Homeodomain-like_sf"/>
</dbReference>
<dbReference type="SMART" id="SM00448">
    <property type="entry name" value="REC"/>
    <property type="match status" value="1"/>
</dbReference>
<dbReference type="InterPro" id="IPR011006">
    <property type="entry name" value="CheY-like_superfamily"/>
</dbReference>
<dbReference type="PANTHER" id="PTHR43547:SF2">
    <property type="entry name" value="HYBRID SIGNAL TRANSDUCTION HISTIDINE KINASE C"/>
    <property type="match status" value="1"/>
</dbReference>
<keyword evidence="5" id="KW-0238">DNA-binding</keyword>